<proteinExistence type="predicted"/>
<name>A0ABW7FRU8_9BURK</name>
<evidence type="ECO:0000313" key="1">
    <source>
        <dbReference type="EMBL" id="MFG6447038.1"/>
    </source>
</evidence>
<organism evidence="1 2">
    <name type="scientific">Roseateles rivi</name>
    <dbReference type="NCBI Taxonomy" id="3299028"/>
    <lineage>
        <taxon>Bacteria</taxon>
        <taxon>Pseudomonadati</taxon>
        <taxon>Pseudomonadota</taxon>
        <taxon>Betaproteobacteria</taxon>
        <taxon>Burkholderiales</taxon>
        <taxon>Sphaerotilaceae</taxon>
        <taxon>Roseateles</taxon>
    </lineage>
</organism>
<dbReference type="Gene3D" id="3.40.190.10">
    <property type="entry name" value="Periplasmic binding protein-like II"/>
    <property type="match status" value="3"/>
</dbReference>
<keyword evidence="2" id="KW-1185">Reference proteome</keyword>
<dbReference type="Proteomes" id="UP001606099">
    <property type="component" value="Unassembled WGS sequence"/>
</dbReference>
<sequence length="306" mass="32226">MNADTYQHPRRQWLLHSAAACAWAGSMVARPLWAQALSTPGWVSQLRQGGQLQVALYSDNAPYSSAHPRDRSKLQGVDVALAQALAQTLGLQLQVLPLMAGEQMQDDLRHAVWRGHPLGWGPADVMLHVPQDAALAQNVPQTLLCAPYAQDTLAVLHARSVLPQLPGPAVLRGHPIGAERGSAAASALLGFAGGELAAQLHFFDNGVQAAAAVLEGHLHAAWVTRAQAEAALHQRGDSVHDASPWALGSPPLPGLRIQGWRLGMAVKAAHAELGAALGGAVQQLRAGGVLRQIFAQQGLSADTLLV</sequence>
<evidence type="ECO:0000313" key="2">
    <source>
        <dbReference type="Proteomes" id="UP001606099"/>
    </source>
</evidence>
<dbReference type="RefSeq" id="WP_394458412.1">
    <property type="nucleotide sequence ID" value="NZ_JBIGHZ010000001.1"/>
</dbReference>
<accession>A0ABW7FRU8</accession>
<gene>
    <name evidence="1" type="ORF">ACG0Z6_02140</name>
</gene>
<dbReference type="SUPFAM" id="SSF53850">
    <property type="entry name" value="Periplasmic binding protein-like II"/>
    <property type="match status" value="1"/>
</dbReference>
<comment type="caution">
    <text evidence="1">The sequence shown here is derived from an EMBL/GenBank/DDBJ whole genome shotgun (WGS) entry which is preliminary data.</text>
</comment>
<dbReference type="EMBL" id="JBIGHZ010000001">
    <property type="protein sequence ID" value="MFG6447038.1"/>
    <property type="molecule type" value="Genomic_DNA"/>
</dbReference>
<reference evidence="1 2" key="1">
    <citation type="submission" date="2024-08" db="EMBL/GenBank/DDBJ databases">
        <authorList>
            <person name="Lu H."/>
        </authorList>
    </citation>
    <scope>NUCLEOTIDE SEQUENCE [LARGE SCALE GENOMIC DNA]</scope>
    <source>
        <strain evidence="1 2">BYS180W</strain>
    </source>
</reference>
<protein>
    <submittedName>
        <fullName evidence="1">Substrate-binding periplasmic protein</fullName>
    </submittedName>
</protein>